<dbReference type="InterPro" id="IPR027417">
    <property type="entry name" value="P-loop_NTPase"/>
</dbReference>
<accession>A0ABR3ID17</accession>
<evidence type="ECO:0000313" key="5">
    <source>
        <dbReference type="Proteomes" id="UP001549920"/>
    </source>
</evidence>
<protein>
    <recommendedName>
        <fullName evidence="3">Sulfotransferase domain-containing protein</fullName>
    </recommendedName>
</protein>
<keyword evidence="2" id="KW-0808">Transferase</keyword>
<dbReference type="Gene3D" id="3.40.50.300">
    <property type="entry name" value="P-loop containing nucleotide triphosphate hydrolases"/>
    <property type="match status" value="1"/>
</dbReference>
<reference evidence="4 5" key="1">
    <citation type="submission" date="2024-06" db="EMBL/GenBank/DDBJ databases">
        <title>A chromosome-level genome assembly of beet webworm, Loxostege sticticalis.</title>
        <authorList>
            <person name="Zhang Y."/>
        </authorList>
    </citation>
    <scope>NUCLEOTIDE SEQUENCE [LARGE SCALE GENOMIC DNA]</scope>
    <source>
        <strain evidence="4">AQ026</strain>
        <tissue evidence="4">Whole body</tissue>
    </source>
</reference>
<feature type="domain" description="Sulfotransferase" evidence="3">
    <location>
        <begin position="62"/>
        <end position="334"/>
    </location>
</feature>
<sequence length="341" mass="39924">MDKSICFPFEIRDLDHEKTAEVTKHFTGLQIKYVQVGPEKYYFCEGYKRLGPKIYNMKIRSTDVFLVTVPKSGTTWTQELIWLLKNDFDYNSAKAVPITQRFPLLEQSMTHNSEIARSHLNVDNGTEKQTQMTKILSMCGFEVLQKASSPRYIKTHLPLSLLPQELLGTAKVVYVARDPRDVAVSYYNHVRLMLTFGFQGDFKKFWHFFLNSLVSWTPYFSHVKEAWVMRNHPNVLFMFYEELCKDLPSSIRRVASFLDKPVTEEQVARLCDHLSFDNFKKNQAVNYENLRELGLLREGYSFMRKGKAGGWRDYFDEELSAQAQRWIDDNLRGTDLRFPDA</sequence>
<comment type="caution">
    <text evidence="4">The sequence shown here is derived from an EMBL/GenBank/DDBJ whole genome shotgun (WGS) entry which is preliminary data.</text>
</comment>
<dbReference type="InterPro" id="IPR000863">
    <property type="entry name" value="Sulfotransferase_dom"/>
</dbReference>
<dbReference type="Pfam" id="PF00685">
    <property type="entry name" value="Sulfotransfer_1"/>
    <property type="match status" value="1"/>
</dbReference>
<name>A0ABR3ID17_LOXSC</name>
<keyword evidence="5" id="KW-1185">Reference proteome</keyword>
<evidence type="ECO:0000313" key="4">
    <source>
        <dbReference type="EMBL" id="KAL0894134.1"/>
    </source>
</evidence>
<evidence type="ECO:0000256" key="2">
    <source>
        <dbReference type="ARBA" id="ARBA00022679"/>
    </source>
</evidence>
<comment type="similarity">
    <text evidence="1">Belongs to the sulfotransferase 1 family.</text>
</comment>
<dbReference type="PANTHER" id="PTHR11783">
    <property type="entry name" value="SULFOTRANSFERASE SULT"/>
    <property type="match status" value="1"/>
</dbReference>
<proteinExistence type="inferred from homology"/>
<evidence type="ECO:0000259" key="3">
    <source>
        <dbReference type="Pfam" id="PF00685"/>
    </source>
</evidence>
<dbReference type="Proteomes" id="UP001549920">
    <property type="component" value="Unassembled WGS sequence"/>
</dbReference>
<dbReference type="EMBL" id="JBEUOH010000005">
    <property type="protein sequence ID" value="KAL0894134.1"/>
    <property type="molecule type" value="Genomic_DNA"/>
</dbReference>
<gene>
    <name evidence="4" type="ORF">ABMA27_014171</name>
</gene>
<evidence type="ECO:0000256" key="1">
    <source>
        <dbReference type="ARBA" id="ARBA00005771"/>
    </source>
</evidence>
<dbReference type="SUPFAM" id="SSF52540">
    <property type="entry name" value="P-loop containing nucleoside triphosphate hydrolases"/>
    <property type="match status" value="1"/>
</dbReference>
<organism evidence="4 5">
    <name type="scientific">Loxostege sticticalis</name>
    <name type="common">Beet webworm moth</name>
    <dbReference type="NCBI Taxonomy" id="481309"/>
    <lineage>
        <taxon>Eukaryota</taxon>
        <taxon>Metazoa</taxon>
        <taxon>Ecdysozoa</taxon>
        <taxon>Arthropoda</taxon>
        <taxon>Hexapoda</taxon>
        <taxon>Insecta</taxon>
        <taxon>Pterygota</taxon>
        <taxon>Neoptera</taxon>
        <taxon>Endopterygota</taxon>
        <taxon>Lepidoptera</taxon>
        <taxon>Glossata</taxon>
        <taxon>Ditrysia</taxon>
        <taxon>Pyraloidea</taxon>
        <taxon>Crambidae</taxon>
        <taxon>Pyraustinae</taxon>
        <taxon>Loxostege</taxon>
    </lineage>
</organism>